<evidence type="ECO:0000313" key="5">
    <source>
        <dbReference type="EMBL" id="MEQ2637852.1"/>
    </source>
</evidence>
<gene>
    <name evidence="5" type="ORF">AAAT05_05780</name>
</gene>
<sequence length="346" mass="36037">MPNDFFTGIIERAKKTPKRVCLPESASADVVALAQRIDAEGLGTPVLIGNEGEVKALAASAGVPEFAFQCFDNADEAAVESLVDEYLSRFDNFSRKACARRAKDPLLCSMLLLKLGRVDCVAAGKECPTGDVIQAAMGIVGLAEGVRSPSSLGIADIPGFDGPEGTMLGLADCAITAQPTAEELAGIAIASADTASSLLGWEPRVALLAFSTKGSARHESIDVIREAVERVHELRPDIKCDGELQFDAAIIPAVAAHKVKEASEVAGRANVLIFPNLHAGNIGVKMVQIFGHANAYGPVLQGFAAPVCDFSRSAPVQEMLGNVAMLVIRAAAADTAKAAASARDGE</sequence>
<organism evidence="5 6">
    <name type="scientific">Paratractidigestivibacter faecalis</name>
    <dbReference type="NCBI Taxonomy" id="2292441"/>
    <lineage>
        <taxon>Bacteria</taxon>
        <taxon>Bacillati</taxon>
        <taxon>Actinomycetota</taxon>
        <taxon>Coriobacteriia</taxon>
        <taxon>Coriobacteriales</taxon>
        <taxon>Atopobiaceae</taxon>
        <taxon>Paratractidigestivibacter</taxon>
    </lineage>
</organism>
<evidence type="ECO:0000259" key="4">
    <source>
        <dbReference type="Pfam" id="PF01515"/>
    </source>
</evidence>
<protein>
    <submittedName>
        <fullName evidence="5">Phosphate acyltransferase</fullName>
    </submittedName>
</protein>
<dbReference type="Gene3D" id="3.40.50.10750">
    <property type="entry name" value="Isocitrate/Isopropylmalate dehydrogenase-like"/>
    <property type="match status" value="1"/>
</dbReference>
<dbReference type="InterPro" id="IPR012147">
    <property type="entry name" value="P_Ac_Bu_trans"/>
</dbReference>
<dbReference type="PIRSF" id="PIRSF000428">
    <property type="entry name" value="P_Ac_trans"/>
    <property type="match status" value="1"/>
</dbReference>
<dbReference type="RefSeq" id="WP_349182467.1">
    <property type="nucleotide sequence ID" value="NZ_JBBNGS010000009.1"/>
</dbReference>
<dbReference type="InterPro" id="IPR002505">
    <property type="entry name" value="PTA_PTB"/>
</dbReference>
<reference evidence="5 6" key="1">
    <citation type="submission" date="2024-04" db="EMBL/GenBank/DDBJ databases">
        <title>Human intestinal bacterial collection.</title>
        <authorList>
            <person name="Pauvert C."/>
            <person name="Hitch T.C.A."/>
            <person name="Clavel T."/>
        </authorList>
    </citation>
    <scope>NUCLEOTIDE SEQUENCE [LARGE SCALE GENOMIC DNA]</scope>
    <source>
        <strain evidence="5 6">CLA-AA-H197</strain>
    </source>
</reference>
<dbReference type="Proteomes" id="UP001478817">
    <property type="component" value="Unassembled WGS sequence"/>
</dbReference>
<feature type="domain" description="Phosphate acetyl/butaryl transferase" evidence="4">
    <location>
        <begin position="5"/>
        <end position="325"/>
    </location>
</feature>
<keyword evidence="3 5" id="KW-0012">Acyltransferase</keyword>
<dbReference type="InterPro" id="IPR042113">
    <property type="entry name" value="P_AcTrfase_dom1"/>
</dbReference>
<dbReference type="PANTHER" id="PTHR43356:SF1">
    <property type="entry name" value="PHOSPHATE ACETYLTRANSFERASE EUTD"/>
    <property type="match status" value="1"/>
</dbReference>
<proteinExistence type="inferred from homology"/>
<comment type="similarity">
    <text evidence="1">Belongs to the phosphate acetyltransferase and butyryltransferase family.</text>
</comment>
<dbReference type="PANTHER" id="PTHR43356">
    <property type="entry name" value="PHOSPHATE ACETYLTRANSFERASE"/>
    <property type="match status" value="1"/>
</dbReference>
<accession>A0ABV1IG26</accession>
<evidence type="ECO:0000256" key="1">
    <source>
        <dbReference type="ARBA" id="ARBA00005656"/>
    </source>
</evidence>
<evidence type="ECO:0000256" key="3">
    <source>
        <dbReference type="ARBA" id="ARBA00023315"/>
    </source>
</evidence>
<comment type="caution">
    <text evidence="5">The sequence shown here is derived from an EMBL/GenBank/DDBJ whole genome shotgun (WGS) entry which is preliminary data.</text>
</comment>
<evidence type="ECO:0000313" key="6">
    <source>
        <dbReference type="Proteomes" id="UP001478817"/>
    </source>
</evidence>
<dbReference type="Pfam" id="PF01515">
    <property type="entry name" value="PTA_PTB"/>
    <property type="match status" value="1"/>
</dbReference>
<evidence type="ECO:0000256" key="2">
    <source>
        <dbReference type="ARBA" id="ARBA00022679"/>
    </source>
</evidence>
<keyword evidence="6" id="KW-1185">Reference proteome</keyword>
<keyword evidence="2" id="KW-0808">Transferase</keyword>
<dbReference type="SUPFAM" id="SSF53659">
    <property type="entry name" value="Isocitrate/Isopropylmalate dehydrogenase-like"/>
    <property type="match status" value="1"/>
</dbReference>
<dbReference type="EMBL" id="JBBNGS010000009">
    <property type="protein sequence ID" value="MEQ2637852.1"/>
    <property type="molecule type" value="Genomic_DNA"/>
</dbReference>
<dbReference type="Gene3D" id="3.40.50.10950">
    <property type="match status" value="1"/>
</dbReference>
<name>A0ABV1IG26_9ACTN</name>
<dbReference type="GO" id="GO:0016746">
    <property type="term" value="F:acyltransferase activity"/>
    <property type="evidence" value="ECO:0007669"/>
    <property type="project" value="UniProtKB-KW"/>
</dbReference>
<dbReference type="InterPro" id="IPR042112">
    <property type="entry name" value="P_AcTrfase_dom2"/>
</dbReference>
<dbReference type="InterPro" id="IPR050500">
    <property type="entry name" value="Phos_Acetyltrans/Butyryltrans"/>
</dbReference>